<evidence type="ECO:0000313" key="2">
    <source>
        <dbReference type="EMBL" id="XCG64301.1"/>
    </source>
</evidence>
<dbReference type="RefSeq" id="WP_353649914.1">
    <property type="nucleotide sequence ID" value="NZ_CP159218.1"/>
</dbReference>
<gene>
    <name evidence="2" type="ORF">ABLG96_02825</name>
</gene>
<proteinExistence type="predicted"/>
<evidence type="ECO:0000256" key="1">
    <source>
        <dbReference type="SAM" id="SignalP"/>
    </source>
</evidence>
<organism evidence="2">
    <name type="scientific">Nakamurella sp. A5-74</name>
    <dbReference type="NCBI Taxonomy" id="3158264"/>
    <lineage>
        <taxon>Bacteria</taxon>
        <taxon>Bacillati</taxon>
        <taxon>Actinomycetota</taxon>
        <taxon>Actinomycetes</taxon>
        <taxon>Nakamurellales</taxon>
        <taxon>Nakamurellaceae</taxon>
        <taxon>Nakamurella</taxon>
    </lineage>
</organism>
<dbReference type="EMBL" id="CP159218">
    <property type="protein sequence ID" value="XCG64301.1"/>
    <property type="molecule type" value="Genomic_DNA"/>
</dbReference>
<feature type="chain" id="PRO_5043795642" description="Secreted protein" evidence="1">
    <location>
        <begin position="26"/>
        <end position="271"/>
    </location>
</feature>
<evidence type="ECO:0008006" key="3">
    <source>
        <dbReference type="Google" id="ProtNLM"/>
    </source>
</evidence>
<accession>A0AAU8DQ55</accession>
<dbReference type="AlphaFoldDB" id="A0AAU8DQ55"/>
<reference evidence="2" key="1">
    <citation type="submission" date="2024-05" db="EMBL/GenBank/DDBJ databases">
        <authorList>
            <person name="Cai S.Y."/>
            <person name="Jin L.M."/>
            <person name="Li H.R."/>
        </authorList>
    </citation>
    <scope>NUCLEOTIDE SEQUENCE</scope>
    <source>
        <strain evidence="2">A5-74</strain>
    </source>
</reference>
<keyword evidence="1" id="KW-0732">Signal</keyword>
<protein>
    <recommendedName>
        <fullName evidence="3">Secreted protein</fullName>
    </recommendedName>
</protein>
<name>A0AAU8DQ55_9ACTN</name>
<sequence length="271" mass="27103">MKSLRSFGLGVLLTASLAMGGAALASSGGPVSPNAGPSGDGPAVVAPAGVTPVSKQQMLYSPIAPCRIVDTRNTTPLASGSTRSFYVAGTFGFAPQGGKTGGCGVPLGATSVSVSVSAIDPSNPGFLQAWPSDNAIAKVTVLNYGTQGITSGATVGLALGAAAQLNVKNSGGPTDLAIDVTGYYRPQIHAVLNSTGGIYSGSPRVLSSTNLGAGSYRVQLDIDPTDCTPIASIFGSAYFASAYVSGGYIYANTYAPGGALTNLYWTLDVMC</sequence>
<feature type="signal peptide" evidence="1">
    <location>
        <begin position="1"/>
        <end position="25"/>
    </location>
</feature>